<dbReference type="eggNOG" id="KOG1801">
    <property type="taxonomic scope" value="Eukaryota"/>
</dbReference>
<dbReference type="AlphaFoldDB" id="G0NWG9"/>
<proteinExistence type="predicted"/>
<evidence type="ECO:0000313" key="3">
    <source>
        <dbReference type="Proteomes" id="UP000008068"/>
    </source>
</evidence>
<sequence>MSMEMDSEESTTSGVVRSEQKRAGVSRNRDVGSPTDGRCISVVGASPHSEDFTPNTHNTVTITSLDERSDQSESTNAAKCSGSGCEDSQILDEVMDVVEEKEDESEDDLQLSFTDMEYQQAQEDSDDSREDSVDDIRDVAGADEKQDEGSVEGSGNTRRNTGADSSQEEVLKPYYQDYTVPPNDERSWAAMTEEDKELDLKEGSLPLDAQEDQERMEDLVVREGREENPEMMHEEETELELAERVREAEVRLKGVENERFYKPCTDKFPKHATLRAVAYVDQRRIGEFVQHREEQLQAHDYHIHEENNPEGEQVFSVNPPSSRSIVCSVVDIRGAGSAVLTPVHLEVVAGKRFDLQFLILTRGTYDVYSKKFFEIRDLQLGDLVYVDIIVPFHEDVRKPMVTSVEDIDNKSKHYFWKVKIATLLPRIILKGKFARRFKTSGPFKFTYLCEEVDLPAVIERSMKKDTQVKFQDWMRVDVMIPMILPGINVRDFSPDPEDEKEARNLFNSHYPIWNIPPTILAMEPLNEREQGKFDLGVNQFSPERTATQGEFFWLSHFVKVGVWCQAAIANTRFDPRHYPAKVVESDDTVYGDTLKFKLEYPKHLPVKVKNWNRNTPVSVRVDGEYISGIVLSALDYKDEGFFVVIKITRDLKYALEAYVDGQGIITHVRQEVDDMIRTQIGKLRPPEYGINQPAMDAVVACHGGKRVKESPFAQTKRSFQFGKFTSTPDQGLVYSMLKDAGIQAFLLDCCFGAGKTSTLVASMCKLIESSTNDQVQWHIITGQSNGAVTQAVKSWVKIDHEKVMKVVRIITPANRARIDTSCQTPFDLPVMLWEVLKDAFKRYNFRGKKQNEVSINVTRHLYNKRKIGSTREINNKVLKEELVMVDEASILPGLLF</sequence>
<feature type="compositionally biased region" description="Basic and acidic residues" evidence="1">
    <location>
        <begin position="130"/>
        <end position="148"/>
    </location>
</feature>
<dbReference type="Proteomes" id="UP000008068">
    <property type="component" value="Unassembled WGS sequence"/>
</dbReference>
<feature type="compositionally biased region" description="Polar residues" evidence="1">
    <location>
        <begin position="111"/>
        <end position="122"/>
    </location>
</feature>
<name>G0NWG9_CAEBE</name>
<keyword evidence="3" id="KW-1185">Reference proteome</keyword>
<dbReference type="EMBL" id="GL379964">
    <property type="protein sequence ID" value="EGT38754.1"/>
    <property type="molecule type" value="Genomic_DNA"/>
</dbReference>
<reference evidence="3" key="1">
    <citation type="submission" date="2011-07" db="EMBL/GenBank/DDBJ databases">
        <authorList>
            <consortium name="Caenorhabditis brenneri Sequencing and Analysis Consortium"/>
            <person name="Wilson R.K."/>
        </authorList>
    </citation>
    <scope>NUCLEOTIDE SEQUENCE [LARGE SCALE GENOMIC DNA]</scope>
    <source>
        <strain evidence="3">PB2801</strain>
    </source>
</reference>
<feature type="region of interest" description="Disordered" evidence="1">
    <location>
        <begin position="1"/>
        <end position="184"/>
    </location>
</feature>
<evidence type="ECO:0000313" key="2">
    <source>
        <dbReference type="EMBL" id="EGT38754.1"/>
    </source>
</evidence>
<evidence type="ECO:0000256" key="1">
    <source>
        <dbReference type="SAM" id="MobiDB-lite"/>
    </source>
</evidence>
<feature type="compositionally biased region" description="Basic and acidic residues" evidence="1">
    <location>
        <begin position="18"/>
        <end position="30"/>
    </location>
</feature>
<dbReference type="HOGENOM" id="CLU_008621_0_0_1"/>
<feature type="compositionally biased region" description="Polar residues" evidence="1">
    <location>
        <begin position="153"/>
        <end position="165"/>
    </location>
</feature>
<gene>
    <name evidence="2" type="ORF">CAEBREN_01743</name>
</gene>
<organism evidence="3">
    <name type="scientific">Caenorhabditis brenneri</name>
    <name type="common">Nematode worm</name>
    <dbReference type="NCBI Taxonomy" id="135651"/>
    <lineage>
        <taxon>Eukaryota</taxon>
        <taxon>Metazoa</taxon>
        <taxon>Ecdysozoa</taxon>
        <taxon>Nematoda</taxon>
        <taxon>Chromadorea</taxon>
        <taxon>Rhabditida</taxon>
        <taxon>Rhabditina</taxon>
        <taxon>Rhabditomorpha</taxon>
        <taxon>Rhabditoidea</taxon>
        <taxon>Rhabditidae</taxon>
        <taxon>Peloderinae</taxon>
        <taxon>Caenorhabditis</taxon>
    </lineage>
</organism>
<protein>
    <submittedName>
        <fullName evidence="2">Uncharacterized protein</fullName>
    </submittedName>
</protein>
<dbReference type="InParanoid" id="G0NWG9"/>
<feature type="compositionally biased region" description="Acidic residues" evidence="1">
    <location>
        <begin position="89"/>
        <end position="109"/>
    </location>
</feature>
<accession>G0NWG9</accession>
<feature type="compositionally biased region" description="Polar residues" evidence="1">
    <location>
        <begin position="52"/>
        <end position="64"/>
    </location>
</feature>
<dbReference type="STRING" id="135651.G0NWG9"/>